<dbReference type="EMBL" id="CP051774">
    <property type="protein sequence ID" value="QJE95974.1"/>
    <property type="molecule type" value="Genomic_DNA"/>
</dbReference>
<dbReference type="Proteomes" id="UP000501812">
    <property type="component" value="Chromosome"/>
</dbReference>
<reference evidence="2 3" key="1">
    <citation type="submission" date="2020-04" db="EMBL/GenBank/DDBJ databases">
        <title>Luteolibacter sp. G-1-1-1 isolated from soil.</title>
        <authorList>
            <person name="Dahal R.H."/>
        </authorList>
    </citation>
    <scope>NUCLEOTIDE SEQUENCE [LARGE SCALE GENOMIC DNA]</scope>
    <source>
        <strain evidence="2 3">G-1-1-1</strain>
    </source>
</reference>
<dbReference type="RefSeq" id="WP_169454287.1">
    <property type="nucleotide sequence ID" value="NZ_CP051774.1"/>
</dbReference>
<proteinExistence type="predicted"/>
<evidence type="ECO:0000313" key="2">
    <source>
        <dbReference type="EMBL" id="QJE95974.1"/>
    </source>
</evidence>
<organism evidence="2 3">
    <name type="scientific">Luteolibacter luteus</name>
    <dbReference type="NCBI Taxonomy" id="2728835"/>
    <lineage>
        <taxon>Bacteria</taxon>
        <taxon>Pseudomonadati</taxon>
        <taxon>Verrucomicrobiota</taxon>
        <taxon>Verrucomicrobiia</taxon>
        <taxon>Verrucomicrobiales</taxon>
        <taxon>Verrucomicrobiaceae</taxon>
        <taxon>Luteolibacter</taxon>
    </lineage>
</organism>
<feature type="transmembrane region" description="Helical" evidence="1">
    <location>
        <begin position="16"/>
        <end position="42"/>
    </location>
</feature>
<protein>
    <submittedName>
        <fullName evidence="2">Uncharacterized protein</fullName>
    </submittedName>
</protein>
<evidence type="ECO:0000313" key="3">
    <source>
        <dbReference type="Proteomes" id="UP000501812"/>
    </source>
</evidence>
<keyword evidence="1" id="KW-0472">Membrane</keyword>
<keyword evidence="1" id="KW-0812">Transmembrane</keyword>
<dbReference type="KEGG" id="luo:HHL09_09330"/>
<sequence length="118" mass="13336">MPEFINNLERLVGMGILPIVAILLLFVLGLAAVVAAMAGFGFKFFMGERRRHDALLAQRDKERVEERLAIETRLSTSEEKHEACEKDRDVLRTDVATLSERVDRLTKCPKPGCPMRLP</sequence>
<keyword evidence="3" id="KW-1185">Reference proteome</keyword>
<evidence type="ECO:0000256" key="1">
    <source>
        <dbReference type="SAM" id="Phobius"/>
    </source>
</evidence>
<accession>A0A858RHE8</accession>
<name>A0A858RHE8_9BACT</name>
<gene>
    <name evidence="2" type="ORF">HHL09_09330</name>
</gene>
<dbReference type="AlphaFoldDB" id="A0A858RHE8"/>
<keyword evidence="1" id="KW-1133">Transmembrane helix</keyword>